<proteinExistence type="predicted"/>
<organism evidence="1 2">
    <name type="scientific">Metabacillus halosaccharovorans</name>
    <dbReference type="NCBI Taxonomy" id="930124"/>
    <lineage>
        <taxon>Bacteria</taxon>
        <taxon>Bacillati</taxon>
        <taxon>Bacillota</taxon>
        <taxon>Bacilli</taxon>
        <taxon>Bacillales</taxon>
        <taxon>Bacillaceae</taxon>
        <taxon>Metabacillus</taxon>
    </lineage>
</organism>
<dbReference type="InterPro" id="IPR012347">
    <property type="entry name" value="Ferritin-like"/>
</dbReference>
<protein>
    <submittedName>
        <fullName evidence="1">DUF3231 family protein</fullName>
    </submittedName>
</protein>
<evidence type="ECO:0000313" key="2">
    <source>
        <dbReference type="Proteomes" id="UP001526147"/>
    </source>
</evidence>
<dbReference type="RefSeq" id="WP_264142104.1">
    <property type="nucleotide sequence ID" value="NZ_JAOYEY010000031.1"/>
</dbReference>
<dbReference type="EMBL" id="JAOYEY010000031">
    <property type="protein sequence ID" value="MCV9885299.1"/>
    <property type="molecule type" value="Genomic_DNA"/>
</dbReference>
<dbReference type="InterPro" id="IPR021617">
    <property type="entry name" value="DUF3231"/>
</dbReference>
<comment type="caution">
    <text evidence="1">The sequence shown here is derived from an EMBL/GenBank/DDBJ whole genome shotgun (WGS) entry which is preliminary data.</text>
</comment>
<evidence type="ECO:0000313" key="1">
    <source>
        <dbReference type="EMBL" id="MCV9885299.1"/>
    </source>
</evidence>
<sequence>MNNKSKIGASEFGALWVTYHKKTMILRFLEHFIHTSDNKKAKQLLTGLHGKLNSKVEEMKELIQKEGTVVPAAFSSEDINLDAPALFSEGFDIMFSRILKEISLGMYTLHIILSYRKDLIKLYKELSDLSQIYFAHFTEFLLEEGILQKPITVNLPKATSFVTDKSYLKGSHLFGEKRQLTVVEFGFLYHGIETNVIGMKLMDGFSQCAKDEEVKKYFLKGKELSKEMISETEKILLQNDIQPNIPTGGTTTNSSVAPFSDKLMMYCAYLLSNFSIGGEGFGTGFSMRRDLNLKFGIFGKDTYEYMREGVSIMISNGWLEEPPKMDV</sequence>
<gene>
    <name evidence="1" type="ORF">OIH86_06515</name>
</gene>
<reference evidence="1 2" key="1">
    <citation type="submission" date="2022-10" db="EMBL/GenBank/DDBJ databases">
        <title>Draft genome assembly of moderately radiation resistant bacterium Metabacillus halosaccharovorans.</title>
        <authorList>
            <person name="Pal S."/>
            <person name="Gopinathan A."/>
        </authorList>
    </citation>
    <scope>NUCLEOTIDE SEQUENCE [LARGE SCALE GENOMIC DNA]</scope>
    <source>
        <strain evidence="1 2">VITHBRA001</strain>
    </source>
</reference>
<dbReference type="Gene3D" id="1.20.1260.10">
    <property type="match status" value="2"/>
</dbReference>
<accession>A0ABT3DDZ8</accession>
<keyword evidence="2" id="KW-1185">Reference proteome</keyword>
<name>A0ABT3DDZ8_9BACI</name>
<dbReference type="Pfam" id="PF11553">
    <property type="entry name" value="DUF3231"/>
    <property type="match status" value="2"/>
</dbReference>
<dbReference type="Proteomes" id="UP001526147">
    <property type="component" value="Unassembled WGS sequence"/>
</dbReference>